<evidence type="ECO:0000256" key="1">
    <source>
        <dbReference type="ARBA" id="ARBA00022987"/>
    </source>
</evidence>
<dbReference type="Pfam" id="PF06386">
    <property type="entry name" value="GvpL_GvpF"/>
    <property type="match status" value="2"/>
</dbReference>
<dbReference type="EMBL" id="JAMQOQ010000001">
    <property type="protein sequence ID" value="MDS0293276.1"/>
    <property type="molecule type" value="Genomic_DNA"/>
</dbReference>
<keyword evidence="5" id="KW-1185">Reference proteome</keyword>
<comment type="caution">
    <text evidence="4">The sequence shown here is derived from an EMBL/GenBank/DDBJ whole genome shotgun (WGS) entry which is preliminary data.</text>
</comment>
<dbReference type="PANTHER" id="PTHR36852:SF1">
    <property type="entry name" value="PROTEIN GVPL 2"/>
    <property type="match status" value="1"/>
</dbReference>
<evidence type="ECO:0000313" key="4">
    <source>
        <dbReference type="EMBL" id="MDS0293276.1"/>
    </source>
</evidence>
<gene>
    <name evidence="4" type="ORF">NDI79_03700</name>
</gene>
<comment type="similarity">
    <text evidence="3">Belongs to the gas vesicle GvpF/GvpL family.</text>
</comment>
<dbReference type="InterPro" id="IPR009430">
    <property type="entry name" value="GvpL/GvpF"/>
</dbReference>
<reference evidence="4 5" key="1">
    <citation type="submission" date="2022-06" db="EMBL/GenBank/DDBJ databases">
        <title>Halogeometricum sp. a new haloarchaeum isolate from saline soil.</title>
        <authorList>
            <person name="Strakova D."/>
            <person name="Galisteo C."/>
            <person name="Sanchez-Porro C."/>
            <person name="Ventosa A."/>
        </authorList>
    </citation>
    <scope>NUCLEOTIDE SEQUENCE [LARGE SCALE GENOMIC DNA]</scope>
    <source>
        <strain evidence="5">S3BR25-2</strain>
    </source>
</reference>
<dbReference type="Proteomes" id="UP001254813">
    <property type="component" value="Unassembled WGS sequence"/>
</dbReference>
<comment type="subcellular location">
    <subcellularLocation>
        <location evidence="2">Gas vesicle</location>
    </subcellularLocation>
</comment>
<keyword evidence="1" id="KW-0304">Gas vesicle</keyword>
<protein>
    <submittedName>
        <fullName evidence="4">GvpL/GvpF family gas vesicle protein</fullName>
    </submittedName>
</protein>
<dbReference type="PANTHER" id="PTHR36852">
    <property type="entry name" value="PROTEIN GVPL 2"/>
    <property type="match status" value="1"/>
</dbReference>
<proteinExistence type="inferred from homology"/>
<organism evidence="4 5">
    <name type="scientific">Halogeometricum luteum</name>
    <dbReference type="NCBI Taxonomy" id="2950537"/>
    <lineage>
        <taxon>Archaea</taxon>
        <taxon>Methanobacteriati</taxon>
        <taxon>Methanobacteriota</taxon>
        <taxon>Stenosarchaea group</taxon>
        <taxon>Halobacteria</taxon>
        <taxon>Halobacteriales</taxon>
        <taxon>Haloferacaceae</taxon>
        <taxon>Halogeometricum</taxon>
    </lineage>
</organism>
<evidence type="ECO:0000256" key="3">
    <source>
        <dbReference type="ARBA" id="ARBA00035643"/>
    </source>
</evidence>
<name>A0ABU2FXM1_9EURY</name>
<dbReference type="RefSeq" id="WP_310927096.1">
    <property type="nucleotide sequence ID" value="NZ_JAMQOQ010000001.1"/>
</dbReference>
<accession>A0ABU2FXM1</accession>
<sequence length="207" mass="23023">MSSHLYAYGVIEAEDLELDVEGVEGEGPVQTVTFRTLSAVVTPIDDVDVERTDENTRAHDEVLREVMMEGEGRTVVPMQFGMAFKSARTLKSVMRGGRRAFRKALMDVDGKVELGVKIVGSEDGALTREDVAADVSERLVAVSDEEAENDLYSERLLFNRSYLVDRDAQEAFGEVVSELEDDYPDATVQYTGPWAPYNFVDVEIEAQ</sequence>
<evidence type="ECO:0000256" key="2">
    <source>
        <dbReference type="ARBA" id="ARBA00035108"/>
    </source>
</evidence>
<evidence type="ECO:0000313" key="5">
    <source>
        <dbReference type="Proteomes" id="UP001254813"/>
    </source>
</evidence>